<sequence length="353" mass="39222">MASNERQTFKAENIFAALSHLGICGEAPCLDGEFRGGQCHVFKVNVRDAASLAVRVPLYMDNAGGRDAKIEALQTELRNLQALEAKGFPWSPRCRGQSLTFDNAVEHPFLVLSWFDGAQLSWSEDSPPRPVRDRVLGQMASIQLALIECTLENGSTATAYFERLAGNRRTRVEEGRIPGLSLQDCADQRALLDAVLGADRDDTALAMDHGDFKPENVIIDAEYNIQGYTITDWAFAAPTPIPRAAGLPRFLWPSSLVSAPSLAVQRDREAYVASFAAQSSPAASYMRRWQAARDMDFCTLYLESLFSKGMHFRLARAGWGLRYRELAVKRDTRRLGNAPEKENRWVTETSSEG</sequence>
<proteinExistence type="predicted"/>
<name>A0ACB6Q7V0_9PLEO</name>
<keyword evidence="2" id="KW-1185">Reference proteome</keyword>
<evidence type="ECO:0000313" key="1">
    <source>
        <dbReference type="EMBL" id="KAF2462932.1"/>
    </source>
</evidence>
<protein>
    <submittedName>
        <fullName evidence="1">Uncharacterized protein</fullName>
    </submittedName>
</protein>
<accession>A0ACB6Q7V0</accession>
<dbReference type="EMBL" id="MU003557">
    <property type="protein sequence ID" value="KAF2462932.1"/>
    <property type="molecule type" value="Genomic_DNA"/>
</dbReference>
<dbReference type="Proteomes" id="UP000799755">
    <property type="component" value="Unassembled WGS sequence"/>
</dbReference>
<gene>
    <name evidence="1" type="ORF">BDR25DRAFT_247028</name>
</gene>
<comment type="caution">
    <text evidence="1">The sequence shown here is derived from an EMBL/GenBank/DDBJ whole genome shotgun (WGS) entry which is preliminary data.</text>
</comment>
<evidence type="ECO:0000313" key="2">
    <source>
        <dbReference type="Proteomes" id="UP000799755"/>
    </source>
</evidence>
<reference evidence="1" key="1">
    <citation type="journal article" date="2020" name="Stud. Mycol.">
        <title>101 Dothideomycetes genomes: a test case for predicting lifestyles and emergence of pathogens.</title>
        <authorList>
            <person name="Haridas S."/>
            <person name="Albert R."/>
            <person name="Binder M."/>
            <person name="Bloem J."/>
            <person name="Labutti K."/>
            <person name="Salamov A."/>
            <person name="Andreopoulos B."/>
            <person name="Baker S."/>
            <person name="Barry K."/>
            <person name="Bills G."/>
            <person name="Bluhm B."/>
            <person name="Cannon C."/>
            <person name="Castanera R."/>
            <person name="Culley D."/>
            <person name="Daum C."/>
            <person name="Ezra D."/>
            <person name="Gonzalez J."/>
            <person name="Henrissat B."/>
            <person name="Kuo A."/>
            <person name="Liang C."/>
            <person name="Lipzen A."/>
            <person name="Lutzoni F."/>
            <person name="Magnuson J."/>
            <person name="Mondo S."/>
            <person name="Nolan M."/>
            <person name="Ohm R."/>
            <person name="Pangilinan J."/>
            <person name="Park H.-J."/>
            <person name="Ramirez L."/>
            <person name="Alfaro M."/>
            <person name="Sun H."/>
            <person name="Tritt A."/>
            <person name="Yoshinaga Y."/>
            <person name="Zwiers L.-H."/>
            <person name="Turgeon B."/>
            <person name="Goodwin S."/>
            <person name="Spatafora J."/>
            <person name="Crous P."/>
            <person name="Grigoriev I."/>
        </authorList>
    </citation>
    <scope>NUCLEOTIDE SEQUENCE</scope>
    <source>
        <strain evidence="1">ATCC 200398</strain>
    </source>
</reference>
<organism evidence="1 2">
    <name type="scientific">Lindgomyces ingoldianus</name>
    <dbReference type="NCBI Taxonomy" id="673940"/>
    <lineage>
        <taxon>Eukaryota</taxon>
        <taxon>Fungi</taxon>
        <taxon>Dikarya</taxon>
        <taxon>Ascomycota</taxon>
        <taxon>Pezizomycotina</taxon>
        <taxon>Dothideomycetes</taxon>
        <taxon>Pleosporomycetidae</taxon>
        <taxon>Pleosporales</taxon>
        <taxon>Lindgomycetaceae</taxon>
        <taxon>Lindgomyces</taxon>
    </lineage>
</organism>